<feature type="binding site" evidence="16">
    <location>
        <position position="225"/>
    </location>
    <ligand>
        <name>Zn(2+)</name>
        <dbReference type="ChEBI" id="CHEBI:29105"/>
        <label>2</label>
        <note>catalytic</note>
    </ligand>
</feature>
<dbReference type="InterPro" id="IPR000585">
    <property type="entry name" value="Hemopexin-like_dom"/>
</dbReference>
<evidence type="ECO:0000313" key="22">
    <source>
        <dbReference type="Ensembl" id="ENSACAP00000034259.1"/>
    </source>
</evidence>
<comment type="similarity">
    <text evidence="2">Belongs to the peptidase M10A family.</text>
</comment>
<feature type="binding site" evidence="17">
    <location>
        <position position="169"/>
    </location>
    <ligand>
        <name>Zn(2+)</name>
        <dbReference type="ChEBI" id="CHEBI:29105"/>
        <label>1</label>
    </ligand>
</feature>
<feature type="binding site" evidence="17">
    <location>
        <position position="198"/>
    </location>
    <ligand>
        <name>Ca(2+)</name>
        <dbReference type="ChEBI" id="CHEBI:29108"/>
        <label>3</label>
    </ligand>
</feature>
<dbReference type="FunFam" id="2.110.10.10:FF:000002">
    <property type="entry name" value="Matrix metallopeptidase 3"/>
    <property type="match status" value="1"/>
</dbReference>
<dbReference type="SUPFAM" id="SSF50923">
    <property type="entry name" value="Hemopexin-like domain"/>
    <property type="match status" value="1"/>
</dbReference>
<evidence type="ECO:0000256" key="18">
    <source>
        <dbReference type="PROSITE-ProRule" id="PRU01011"/>
    </source>
</evidence>
<dbReference type="PANTHER" id="PTHR10201:SF267">
    <property type="entry name" value="MACROPHAGE METALLOELASTASE"/>
    <property type="match status" value="1"/>
</dbReference>
<feature type="binding site" evidence="16">
    <location>
        <position position="219"/>
    </location>
    <ligand>
        <name>Zn(2+)</name>
        <dbReference type="ChEBI" id="CHEBI:29105"/>
        <label>2</label>
        <note>catalytic</note>
    </ligand>
</feature>
<feature type="binding site" evidence="17">
    <location>
        <position position="233"/>
    </location>
    <ligand>
        <name>Zn(2+)</name>
        <dbReference type="ChEBI" id="CHEBI:29105"/>
        <label>2</label>
        <note>catalytic</note>
    </ligand>
</feature>
<keyword evidence="4" id="KW-0272">Extracellular matrix</keyword>
<feature type="binding site" evidence="17">
    <location>
        <position position="430"/>
    </location>
    <ligand>
        <name>Ca(2+)</name>
        <dbReference type="ChEBI" id="CHEBI:29108"/>
        <label>4</label>
    </ligand>
</feature>
<feature type="domain" description="Peptidase metallopeptidase" evidence="21">
    <location>
        <begin position="104"/>
        <end position="261"/>
    </location>
</feature>
<evidence type="ECO:0000256" key="4">
    <source>
        <dbReference type="ARBA" id="ARBA00022530"/>
    </source>
</evidence>
<accession>A0A803TGB9</accession>
<evidence type="ECO:0000259" key="21">
    <source>
        <dbReference type="SMART" id="SM00235"/>
    </source>
</evidence>
<dbReference type="SMART" id="SM00235">
    <property type="entry name" value="ZnMc"/>
    <property type="match status" value="1"/>
</dbReference>
<evidence type="ECO:0000256" key="1">
    <source>
        <dbReference type="ARBA" id="ARBA00004498"/>
    </source>
</evidence>
<keyword evidence="23" id="KW-1185">Reference proteome</keyword>
<feature type="binding site" evidence="17">
    <location>
        <position position="175"/>
    </location>
    <ligand>
        <name>Ca(2+)</name>
        <dbReference type="ChEBI" id="CHEBI:29108"/>
        <label>3</label>
    </ligand>
</feature>
<dbReference type="FunFam" id="3.40.390.10:FF:000007">
    <property type="entry name" value="Collagenase 3"/>
    <property type="match status" value="1"/>
</dbReference>
<dbReference type="Pfam" id="PF01471">
    <property type="entry name" value="PG_binding_1"/>
    <property type="match status" value="1"/>
</dbReference>
<feature type="binding site" evidence="17">
    <location>
        <position position="291"/>
    </location>
    <ligand>
        <name>Ca(2+)</name>
        <dbReference type="ChEBI" id="CHEBI:29108"/>
        <label>4</label>
    </ligand>
</feature>
<evidence type="ECO:0000256" key="7">
    <source>
        <dbReference type="ARBA" id="ARBA00022729"/>
    </source>
</evidence>
<evidence type="ECO:0000256" key="13">
    <source>
        <dbReference type="ARBA" id="ARBA00023145"/>
    </source>
</evidence>
<comment type="subcellular location">
    <subcellularLocation>
        <location evidence="1">Secreted</location>
        <location evidence="1">Extracellular space</location>
        <location evidence="1">Extracellular matrix</location>
    </subcellularLocation>
</comment>
<dbReference type="PIRSF" id="PIRSF001191">
    <property type="entry name" value="Peptidase_M10A_matrix"/>
    <property type="match status" value="1"/>
</dbReference>
<dbReference type="Gene3D" id="2.110.10.10">
    <property type="entry name" value="Hemopexin-like domain"/>
    <property type="match status" value="1"/>
</dbReference>
<dbReference type="CDD" id="cd00094">
    <property type="entry name" value="HX"/>
    <property type="match status" value="1"/>
</dbReference>
<keyword evidence="11 17" id="KW-0106">Calcium</keyword>
<organism evidence="22 23">
    <name type="scientific">Anolis carolinensis</name>
    <name type="common">Green anole</name>
    <name type="synonym">American chameleon</name>
    <dbReference type="NCBI Taxonomy" id="28377"/>
    <lineage>
        <taxon>Eukaryota</taxon>
        <taxon>Metazoa</taxon>
        <taxon>Chordata</taxon>
        <taxon>Craniata</taxon>
        <taxon>Vertebrata</taxon>
        <taxon>Euteleostomi</taxon>
        <taxon>Lepidosauria</taxon>
        <taxon>Squamata</taxon>
        <taxon>Bifurcata</taxon>
        <taxon>Unidentata</taxon>
        <taxon>Episquamata</taxon>
        <taxon>Toxicofera</taxon>
        <taxon>Iguania</taxon>
        <taxon>Dactyloidae</taxon>
        <taxon>Anolis</taxon>
    </lineage>
</organism>
<keyword evidence="14" id="KW-1015">Disulfide bond</keyword>
<reference evidence="22" key="2">
    <citation type="submission" date="2025-08" db="UniProtKB">
        <authorList>
            <consortium name="Ensembl"/>
        </authorList>
    </citation>
    <scope>IDENTIFICATION</scope>
</reference>
<feature type="binding site" evidence="17">
    <location>
        <position position="123"/>
    </location>
    <ligand>
        <name>Ca(2+)</name>
        <dbReference type="ChEBI" id="CHEBI:29108"/>
        <label>1</label>
    </ligand>
</feature>
<dbReference type="InterPro" id="IPR001818">
    <property type="entry name" value="Pept_M10_metallopeptidase"/>
</dbReference>
<feature type="binding site" evidence="16">
    <location>
        <position position="215"/>
    </location>
    <ligand>
        <name>Zn(2+)</name>
        <dbReference type="ChEBI" id="CHEBI:29105"/>
        <label>2</label>
        <note>catalytic</note>
    </ligand>
</feature>
<dbReference type="InterPro" id="IPR024079">
    <property type="entry name" value="MetalloPept_cat_dom_sf"/>
</dbReference>
<dbReference type="Bgee" id="ENSACAG00000023762">
    <property type="expression patterns" value="Expressed in liver and 1 other cell type or tissue"/>
</dbReference>
<reference evidence="22" key="3">
    <citation type="submission" date="2025-09" db="UniProtKB">
        <authorList>
            <consortium name="Ensembl"/>
        </authorList>
    </citation>
    <scope>IDENTIFICATION</scope>
</reference>
<evidence type="ECO:0000256" key="12">
    <source>
        <dbReference type="ARBA" id="ARBA00023049"/>
    </source>
</evidence>
<protein>
    <recommendedName>
        <fullName evidence="21">Peptidase metallopeptidase domain-containing protein</fullName>
    </recommendedName>
</protein>
<feature type="repeat" description="Hemopexin" evidence="18">
    <location>
        <begin position="379"/>
        <end position="425"/>
    </location>
</feature>
<dbReference type="CDD" id="cd04278">
    <property type="entry name" value="ZnMc_MMP"/>
    <property type="match status" value="1"/>
</dbReference>
<comment type="cofactor">
    <cofactor evidence="17">
        <name>Zn(2+)</name>
        <dbReference type="ChEBI" id="CHEBI:29105"/>
    </cofactor>
    <text evidence="17">Binds 2 Zn(2+) ions per subunit.</text>
</comment>
<name>A0A803TGB9_ANOCA</name>
<dbReference type="PROSITE" id="PS51642">
    <property type="entry name" value="HEMOPEXIN_2"/>
    <property type="match status" value="3"/>
</dbReference>
<feature type="binding site" evidence="17">
    <location>
        <position position="385"/>
    </location>
    <ligand>
        <name>Ca(2+)</name>
        <dbReference type="ChEBI" id="CHEBI:29108"/>
        <label>5</label>
    </ligand>
</feature>
<dbReference type="InterPro" id="IPR002477">
    <property type="entry name" value="Peptidoglycan-bd-like"/>
</dbReference>
<dbReference type="GO" id="GO:0031012">
    <property type="term" value="C:extracellular matrix"/>
    <property type="evidence" value="ECO:0007669"/>
    <property type="project" value="InterPro"/>
</dbReference>
<keyword evidence="12" id="KW-0482">Metalloprotease</keyword>
<keyword evidence="5" id="KW-0645">Protease</keyword>
<evidence type="ECO:0000256" key="10">
    <source>
        <dbReference type="ARBA" id="ARBA00022833"/>
    </source>
</evidence>
<evidence type="ECO:0000256" key="6">
    <source>
        <dbReference type="ARBA" id="ARBA00022723"/>
    </source>
</evidence>
<feature type="binding site" evidence="17">
    <location>
        <position position="195"/>
    </location>
    <ligand>
        <name>Ca(2+)</name>
        <dbReference type="ChEBI" id="CHEBI:29108"/>
        <label>3</label>
    </ligand>
</feature>
<feature type="binding site" evidence="17">
    <location>
        <position position="198"/>
    </location>
    <ligand>
        <name>Ca(2+)</name>
        <dbReference type="ChEBI" id="CHEBI:29108"/>
        <label>1</label>
    </ligand>
</feature>
<feature type="binding site" evidence="17">
    <location>
        <position position="174"/>
    </location>
    <ligand>
        <name>Ca(2+)</name>
        <dbReference type="ChEBI" id="CHEBI:29108"/>
        <label>3</label>
    </ligand>
</feature>
<gene>
    <name evidence="22" type="primary">LOC100552454</name>
</gene>
<keyword evidence="9" id="KW-0378">Hydrolase</keyword>
<comment type="cofactor">
    <cofactor evidence="17">
        <name>Ca(2+)</name>
        <dbReference type="ChEBI" id="CHEBI:29108"/>
    </cofactor>
    <text evidence="17">Can bind about 5 Ca(2+) ions per subunit.</text>
</comment>
<dbReference type="InParanoid" id="A0A803TGB9"/>
<feature type="binding site" evidence="17">
    <location>
        <position position="193"/>
    </location>
    <ligand>
        <name>Zn(2+)</name>
        <dbReference type="ChEBI" id="CHEBI:29105"/>
        <label>1</label>
    </ligand>
</feature>
<dbReference type="SUPFAM" id="SSF55486">
    <property type="entry name" value="Metalloproteases ('zincins'), catalytic domain"/>
    <property type="match status" value="1"/>
</dbReference>
<evidence type="ECO:0000313" key="23">
    <source>
        <dbReference type="Proteomes" id="UP000001646"/>
    </source>
</evidence>
<evidence type="ECO:0000256" key="20">
    <source>
        <dbReference type="SAM" id="SignalP"/>
    </source>
</evidence>
<evidence type="ECO:0000256" key="5">
    <source>
        <dbReference type="ARBA" id="ARBA00022670"/>
    </source>
</evidence>
<dbReference type="InterPro" id="IPR036365">
    <property type="entry name" value="PGBD-like_sf"/>
</dbReference>
<keyword evidence="3" id="KW-0964">Secreted</keyword>
<keyword evidence="10 16" id="KW-0862">Zinc</keyword>
<dbReference type="InterPro" id="IPR036375">
    <property type="entry name" value="Hemopexin-like_dom_sf"/>
</dbReference>
<evidence type="ECO:0000256" key="16">
    <source>
        <dbReference type="PIRSR" id="PIRSR001191-2"/>
    </source>
</evidence>
<keyword evidence="6 16" id="KW-0479">Metal-binding</keyword>
<evidence type="ECO:0000256" key="14">
    <source>
        <dbReference type="ARBA" id="ARBA00023157"/>
    </source>
</evidence>
<evidence type="ECO:0000256" key="17">
    <source>
        <dbReference type="PIRSR" id="PIRSR621190-2"/>
    </source>
</evidence>
<dbReference type="Gene3D" id="3.40.390.10">
    <property type="entry name" value="Collagenase (Catalytic Domain)"/>
    <property type="match status" value="1"/>
</dbReference>
<sequence>MKCFLLMIALYGALSSALPLNQEIEEVSENDMELAKKYMQNYYPESESTPVLRSKKGVDKEKIKQMQNFLGLKVTGKLDSSTLEAMKKPRCGVPDIAEYRTFPMSPKWEKKDLTYSIQNYTPDMERADVDNAIERAWKMWSDVTPLTFTRVYDGSADIEISFASGNHGDYIPFDGQGGQLAHAYSPAYGGNAHFDEDETWMTSSTGINLFIVAAHEFGHSLGLYHSRELDALMFPTYQFGDPQTLKLHRDDIEGIQHLYGPPEEDNSEPENPTENNEKLLADSCDPNLAFDAVVSLRGETIFFKNSFFWRKNPLRREVEKDPISAFWPTLNHGIDAAYEDEDNDTVFLFKGHKYWATKGNIIQPGFPKNIHSLGFPKTVKRIDAAFYDRNSKKTYFFSGSNYWRYDKTRNSMENPRKITTEFHEVGPEVDAAFLHNGKQKMILKVLVYRTEKMDESLDLHIFKSMSGNHMSPPDAGELYVAVLSTISS</sequence>
<feature type="binding site" evidence="17">
    <location>
        <position position="157"/>
    </location>
    <ligand>
        <name>Ca(2+)</name>
        <dbReference type="ChEBI" id="CHEBI:29108"/>
        <label>2</label>
    </ligand>
</feature>
<evidence type="ECO:0000256" key="19">
    <source>
        <dbReference type="SAM" id="MobiDB-lite"/>
    </source>
</evidence>
<keyword evidence="13" id="KW-0865">Zymogen</keyword>
<proteinExistence type="inferred from homology"/>
<evidence type="ECO:0000256" key="11">
    <source>
        <dbReference type="ARBA" id="ARBA00022837"/>
    </source>
</evidence>
<dbReference type="PANTHER" id="PTHR10201">
    <property type="entry name" value="MATRIX METALLOPROTEINASE"/>
    <property type="match status" value="1"/>
</dbReference>
<dbReference type="InterPro" id="IPR033739">
    <property type="entry name" value="M10A_MMP"/>
</dbReference>
<feature type="binding site" evidence="17">
    <location>
        <position position="189"/>
    </location>
    <ligand>
        <name>Ca(2+)</name>
        <dbReference type="ChEBI" id="CHEBI:29108"/>
        <label>2</label>
    </ligand>
</feature>
<dbReference type="GO" id="GO:0004222">
    <property type="term" value="F:metalloendopeptidase activity"/>
    <property type="evidence" value="ECO:0000318"/>
    <property type="project" value="GO_Central"/>
</dbReference>
<dbReference type="Proteomes" id="UP000001646">
    <property type="component" value="Chromosome 3"/>
</dbReference>
<feature type="binding site" description="in inhibited form" evidence="17">
    <location>
        <position position="91"/>
    </location>
    <ligand>
        <name>Zn(2+)</name>
        <dbReference type="ChEBI" id="CHEBI:29105"/>
        <label>2</label>
        <note>catalytic</note>
    </ligand>
</feature>
<feature type="active site" evidence="15">
    <location>
        <position position="216"/>
    </location>
</feature>
<keyword evidence="8" id="KW-0677">Repeat</keyword>
<keyword evidence="7 20" id="KW-0732">Signal</keyword>
<feature type="region of interest" description="Disordered" evidence="19">
    <location>
        <begin position="256"/>
        <end position="280"/>
    </location>
</feature>
<dbReference type="Ensembl" id="ENSACAT00000047262.1">
    <property type="protein sequence ID" value="ENSACAP00000034259.1"/>
    <property type="gene ID" value="ENSACAG00000023762.3"/>
</dbReference>
<evidence type="ECO:0000256" key="8">
    <source>
        <dbReference type="ARBA" id="ARBA00022737"/>
    </source>
</evidence>
<dbReference type="GO" id="GO:0008270">
    <property type="term" value="F:zinc ion binding"/>
    <property type="evidence" value="ECO:0007669"/>
    <property type="project" value="InterPro"/>
</dbReference>
<dbReference type="InterPro" id="IPR006026">
    <property type="entry name" value="Peptidase_Metallo"/>
</dbReference>
<dbReference type="GO" id="GO:0030198">
    <property type="term" value="P:extracellular matrix organization"/>
    <property type="evidence" value="ECO:0000318"/>
    <property type="project" value="GO_Central"/>
</dbReference>
<dbReference type="SUPFAM" id="SSF47090">
    <property type="entry name" value="PGBD-like"/>
    <property type="match status" value="1"/>
</dbReference>
<dbReference type="GO" id="GO:0006508">
    <property type="term" value="P:proteolysis"/>
    <property type="evidence" value="ECO:0007669"/>
    <property type="project" value="UniProtKB-KW"/>
</dbReference>
<feature type="repeat" description="Hemopexin" evidence="18">
    <location>
        <begin position="331"/>
        <end position="377"/>
    </location>
</feature>
<evidence type="ECO:0000256" key="9">
    <source>
        <dbReference type="ARBA" id="ARBA00022801"/>
    </source>
</evidence>
<dbReference type="PRINTS" id="PR00138">
    <property type="entry name" value="MATRIXIN"/>
</dbReference>
<evidence type="ECO:0000256" key="2">
    <source>
        <dbReference type="ARBA" id="ARBA00010370"/>
    </source>
</evidence>
<feature type="binding site" evidence="17">
    <location>
        <position position="167"/>
    </location>
    <ligand>
        <name>Zn(2+)</name>
        <dbReference type="ChEBI" id="CHEBI:29105"/>
        <label>1</label>
    </ligand>
</feature>
<dbReference type="PROSITE" id="PS00546">
    <property type="entry name" value="CYSTEINE_SWITCH"/>
    <property type="match status" value="1"/>
</dbReference>
<dbReference type="GO" id="GO:0030574">
    <property type="term" value="P:collagen catabolic process"/>
    <property type="evidence" value="ECO:0000318"/>
    <property type="project" value="GO_Central"/>
</dbReference>
<feature type="repeat" description="Hemopexin" evidence="18">
    <location>
        <begin position="281"/>
        <end position="330"/>
    </location>
</feature>
<feature type="binding site" evidence="17">
    <location>
        <position position="182"/>
    </location>
    <ligand>
        <name>Zn(2+)</name>
        <dbReference type="ChEBI" id="CHEBI:29105"/>
        <label>1</label>
    </ligand>
</feature>
<dbReference type="InterPro" id="IPR021190">
    <property type="entry name" value="Pept_M10A"/>
</dbReference>
<dbReference type="GeneTree" id="ENSGT00940000165562"/>
<feature type="binding site" evidence="17">
    <location>
        <position position="337"/>
    </location>
    <ligand>
        <name>Ca(2+)</name>
        <dbReference type="ChEBI" id="CHEBI:29108"/>
        <label>5</label>
    </ligand>
</feature>
<dbReference type="AlphaFoldDB" id="A0A803TGB9"/>
<dbReference type="SMART" id="SM00120">
    <property type="entry name" value="HX"/>
    <property type="match status" value="3"/>
</dbReference>
<evidence type="ECO:0000256" key="3">
    <source>
        <dbReference type="ARBA" id="ARBA00022525"/>
    </source>
</evidence>
<dbReference type="InterPro" id="IPR018487">
    <property type="entry name" value="Hemopexin-like_repeat"/>
</dbReference>
<evidence type="ECO:0000256" key="15">
    <source>
        <dbReference type="PIRSR" id="PIRSR001191-1"/>
    </source>
</evidence>
<dbReference type="Pfam" id="PF00045">
    <property type="entry name" value="Hemopexin"/>
    <property type="match status" value="3"/>
</dbReference>
<reference evidence="22 23" key="1">
    <citation type="submission" date="2009-12" db="EMBL/GenBank/DDBJ databases">
        <title>The Genome Sequence of Anolis carolinensis (Green Anole Lizard).</title>
        <authorList>
            <consortium name="The Genome Sequencing Platform"/>
            <person name="Di Palma F."/>
            <person name="Alfoldi J."/>
            <person name="Heiman D."/>
            <person name="Young S."/>
            <person name="Grabherr M."/>
            <person name="Johnson J."/>
            <person name="Lander E.S."/>
            <person name="Lindblad-Toh K."/>
        </authorList>
    </citation>
    <scope>NUCLEOTIDE SEQUENCE [LARGE SCALE GENOMIC DNA]</scope>
    <source>
        <strain evidence="22 23">JBL SC #1</strain>
    </source>
</reference>
<feature type="chain" id="PRO_5033065982" description="Peptidase metallopeptidase domain-containing protein" evidence="20">
    <location>
        <begin position="18"/>
        <end position="488"/>
    </location>
</feature>
<feature type="binding site" evidence="17">
    <location>
        <position position="335"/>
    </location>
    <ligand>
        <name>Ca(2+)</name>
        <dbReference type="ChEBI" id="CHEBI:29108"/>
        <label>4</label>
    </ligand>
</feature>
<dbReference type="InterPro" id="IPR021158">
    <property type="entry name" value="Pept_M10A_Zn_BS"/>
</dbReference>
<feature type="signal peptide" evidence="20">
    <location>
        <begin position="1"/>
        <end position="17"/>
    </location>
</feature>
<dbReference type="Pfam" id="PF00413">
    <property type="entry name" value="Peptidase_M10"/>
    <property type="match status" value="1"/>
</dbReference>